<dbReference type="Gene3D" id="4.10.280.10">
    <property type="entry name" value="Helix-loop-helix DNA-binding domain"/>
    <property type="match status" value="1"/>
</dbReference>
<feature type="domain" description="BHLH" evidence="9">
    <location>
        <begin position="160"/>
        <end position="212"/>
    </location>
</feature>
<dbReference type="GO" id="GO:0005634">
    <property type="term" value="C:nucleus"/>
    <property type="evidence" value="ECO:0007669"/>
    <property type="project" value="UniProtKB-SubCell"/>
</dbReference>
<dbReference type="PANTHER" id="PTHR19290:SF150">
    <property type="entry name" value="ATONAL BHLH TRANSCRIPTION FACTOR 1B"/>
    <property type="match status" value="1"/>
</dbReference>
<proteinExistence type="predicted"/>
<dbReference type="CDD" id="cd19713">
    <property type="entry name" value="bHLH_TS_ATOH1"/>
    <property type="match status" value="1"/>
</dbReference>
<dbReference type="PROSITE" id="PS50888">
    <property type="entry name" value="BHLH"/>
    <property type="match status" value="1"/>
</dbReference>
<dbReference type="FunFam" id="4.10.280.10:FF:000025">
    <property type="entry name" value="protein atonal homolog 7"/>
    <property type="match status" value="1"/>
</dbReference>
<dbReference type="InterPro" id="IPR050359">
    <property type="entry name" value="bHLH_transcription_factors"/>
</dbReference>
<evidence type="ECO:0000256" key="8">
    <source>
        <dbReference type="SAM" id="MobiDB-lite"/>
    </source>
</evidence>
<organism evidence="10 11">
    <name type="scientific">Hemibagrus wyckioides</name>
    <dbReference type="NCBI Taxonomy" id="337641"/>
    <lineage>
        <taxon>Eukaryota</taxon>
        <taxon>Metazoa</taxon>
        <taxon>Chordata</taxon>
        <taxon>Craniata</taxon>
        <taxon>Vertebrata</taxon>
        <taxon>Euteleostomi</taxon>
        <taxon>Actinopterygii</taxon>
        <taxon>Neopterygii</taxon>
        <taxon>Teleostei</taxon>
        <taxon>Ostariophysi</taxon>
        <taxon>Siluriformes</taxon>
        <taxon>Bagridae</taxon>
        <taxon>Hemibagrus</taxon>
    </lineage>
</organism>
<dbReference type="GO" id="GO:0000981">
    <property type="term" value="F:DNA-binding transcription factor activity, RNA polymerase II-specific"/>
    <property type="evidence" value="ECO:0007669"/>
    <property type="project" value="TreeGrafter"/>
</dbReference>
<feature type="region of interest" description="Disordered" evidence="8">
    <location>
        <begin position="18"/>
        <end position="44"/>
    </location>
</feature>
<accession>A0A9D3P9F8</accession>
<dbReference type="Pfam" id="PF00010">
    <property type="entry name" value="HLH"/>
    <property type="match status" value="1"/>
</dbReference>
<keyword evidence="4" id="KW-0524">Neurogenesis</keyword>
<keyword evidence="3" id="KW-0221">Differentiation</keyword>
<feature type="compositionally biased region" description="Basic and acidic residues" evidence="8">
    <location>
        <begin position="287"/>
        <end position="302"/>
    </location>
</feature>
<reference evidence="10 11" key="1">
    <citation type="submission" date="2021-06" db="EMBL/GenBank/DDBJ databases">
        <title>Chromosome-level genome assembly of the red-tail catfish (Hemibagrus wyckioides).</title>
        <authorList>
            <person name="Shao F."/>
        </authorList>
    </citation>
    <scope>NUCLEOTIDE SEQUENCE [LARGE SCALE GENOMIC DNA]</scope>
    <source>
        <strain evidence="10">EC202008001</strain>
        <tissue evidence="10">Blood</tissue>
    </source>
</reference>
<keyword evidence="6" id="KW-0804">Transcription</keyword>
<dbReference type="InterPro" id="IPR011598">
    <property type="entry name" value="bHLH_dom"/>
</dbReference>
<keyword evidence="11" id="KW-1185">Reference proteome</keyword>
<dbReference type="OrthoDB" id="6161578at2759"/>
<dbReference type="InterPro" id="IPR036638">
    <property type="entry name" value="HLH_DNA-bd_sf"/>
</dbReference>
<keyword evidence="2" id="KW-0217">Developmental protein</keyword>
<protein>
    <recommendedName>
        <fullName evidence="9">BHLH domain-containing protein</fullName>
    </recommendedName>
</protein>
<dbReference type="AlphaFoldDB" id="A0A9D3P9F8"/>
<feature type="region of interest" description="Disordered" evidence="8">
    <location>
        <begin position="119"/>
        <end position="144"/>
    </location>
</feature>
<dbReference type="GO" id="GO:0061564">
    <property type="term" value="P:axon development"/>
    <property type="evidence" value="ECO:0007669"/>
    <property type="project" value="TreeGrafter"/>
</dbReference>
<dbReference type="Proteomes" id="UP000824219">
    <property type="component" value="Linkage Group LG02"/>
</dbReference>
<name>A0A9D3P9F8_9TELE</name>
<keyword evidence="7" id="KW-0539">Nucleus</keyword>
<evidence type="ECO:0000256" key="6">
    <source>
        <dbReference type="ARBA" id="ARBA00023163"/>
    </source>
</evidence>
<keyword evidence="5" id="KW-0805">Transcription regulation</keyword>
<dbReference type="PANTHER" id="PTHR19290">
    <property type="entry name" value="BASIC HELIX-LOOP-HELIX PROTEIN NEUROGENIN-RELATED"/>
    <property type="match status" value="1"/>
</dbReference>
<sequence length="302" mass="32652">MTAYGRCAASLRLGDGCQGTPGNQPRSLFIPPSDEQHLQAPGDRLTYDDLPHTPPPSMPKHKAASRRFIFHILTMMANAELLTWSEAHVPKRPQDIPQSEHATLTRSDPRGWMSAHVRAPAAARPSQYARASPDVTPDTSPDPVAAVAPKEHSLGAAHRHRRVAANARERRRMHGLNRAFDRLRSVIPSLENDKKLSKYDTLQMAQIYIAELSELLEGVAARGTADASRARRCFQTPCAGYTVDAATTTTPSTAPVTEGHVLILSAPSAHFDPAKMELAAANGSDGESSHCSDAEDGHPGTQ</sequence>
<feature type="region of interest" description="Disordered" evidence="8">
    <location>
        <begin position="279"/>
        <end position="302"/>
    </location>
</feature>
<evidence type="ECO:0000256" key="3">
    <source>
        <dbReference type="ARBA" id="ARBA00022782"/>
    </source>
</evidence>
<evidence type="ECO:0000256" key="1">
    <source>
        <dbReference type="ARBA" id="ARBA00004123"/>
    </source>
</evidence>
<dbReference type="SUPFAM" id="SSF47459">
    <property type="entry name" value="HLH, helix-loop-helix DNA-binding domain"/>
    <property type="match status" value="1"/>
</dbReference>
<comment type="caution">
    <text evidence="10">The sequence shown here is derived from an EMBL/GenBank/DDBJ whole genome shotgun (WGS) entry which is preliminary data.</text>
</comment>
<evidence type="ECO:0000259" key="9">
    <source>
        <dbReference type="PROSITE" id="PS50888"/>
    </source>
</evidence>
<dbReference type="SMART" id="SM00353">
    <property type="entry name" value="HLH"/>
    <property type="match status" value="1"/>
</dbReference>
<evidence type="ECO:0000256" key="5">
    <source>
        <dbReference type="ARBA" id="ARBA00023015"/>
    </source>
</evidence>
<evidence type="ECO:0000313" key="11">
    <source>
        <dbReference type="Proteomes" id="UP000824219"/>
    </source>
</evidence>
<dbReference type="EMBL" id="JAHKSW010000002">
    <property type="protein sequence ID" value="KAG7335308.1"/>
    <property type="molecule type" value="Genomic_DNA"/>
</dbReference>
<comment type="subcellular location">
    <subcellularLocation>
        <location evidence="1">Nucleus</location>
    </subcellularLocation>
</comment>
<feature type="compositionally biased region" description="Low complexity" evidence="8">
    <location>
        <begin position="131"/>
        <end position="144"/>
    </location>
</feature>
<dbReference type="GO" id="GO:0045944">
    <property type="term" value="P:positive regulation of transcription by RNA polymerase II"/>
    <property type="evidence" value="ECO:0007669"/>
    <property type="project" value="TreeGrafter"/>
</dbReference>
<dbReference type="GO" id="GO:0007423">
    <property type="term" value="P:sensory organ development"/>
    <property type="evidence" value="ECO:0007669"/>
    <property type="project" value="TreeGrafter"/>
</dbReference>
<dbReference type="GO" id="GO:0046983">
    <property type="term" value="F:protein dimerization activity"/>
    <property type="evidence" value="ECO:0007669"/>
    <property type="project" value="InterPro"/>
</dbReference>
<evidence type="ECO:0000256" key="4">
    <source>
        <dbReference type="ARBA" id="ARBA00022902"/>
    </source>
</evidence>
<evidence type="ECO:0000256" key="7">
    <source>
        <dbReference type="ARBA" id="ARBA00023242"/>
    </source>
</evidence>
<dbReference type="GO" id="GO:0070888">
    <property type="term" value="F:E-box binding"/>
    <property type="evidence" value="ECO:0007669"/>
    <property type="project" value="TreeGrafter"/>
</dbReference>
<evidence type="ECO:0000256" key="2">
    <source>
        <dbReference type="ARBA" id="ARBA00022473"/>
    </source>
</evidence>
<dbReference type="InterPro" id="IPR032661">
    <property type="entry name" value="ATOH1_bHLH"/>
</dbReference>
<gene>
    <name evidence="10" type="ORF">KOW79_001904</name>
</gene>
<evidence type="ECO:0000313" key="10">
    <source>
        <dbReference type="EMBL" id="KAG7335308.1"/>
    </source>
</evidence>